<organism evidence="2 3">
    <name type="scientific">Golovinomyces cichoracearum</name>
    <dbReference type="NCBI Taxonomy" id="62708"/>
    <lineage>
        <taxon>Eukaryota</taxon>
        <taxon>Fungi</taxon>
        <taxon>Dikarya</taxon>
        <taxon>Ascomycota</taxon>
        <taxon>Pezizomycotina</taxon>
        <taxon>Leotiomycetes</taxon>
        <taxon>Erysiphales</taxon>
        <taxon>Erysiphaceae</taxon>
        <taxon>Golovinomyces</taxon>
    </lineage>
</organism>
<proteinExistence type="predicted"/>
<dbReference type="AlphaFoldDB" id="A0A420IN90"/>
<feature type="compositionally biased region" description="Polar residues" evidence="1">
    <location>
        <begin position="327"/>
        <end position="346"/>
    </location>
</feature>
<name>A0A420IN90_9PEZI</name>
<evidence type="ECO:0000313" key="2">
    <source>
        <dbReference type="EMBL" id="RKF76028.1"/>
    </source>
</evidence>
<dbReference type="SUPFAM" id="SSF54928">
    <property type="entry name" value="RNA-binding domain, RBD"/>
    <property type="match status" value="1"/>
</dbReference>
<evidence type="ECO:0000256" key="1">
    <source>
        <dbReference type="SAM" id="MobiDB-lite"/>
    </source>
</evidence>
<protein>
    <recommendedName>
        <fullName evidence="4">RRM domain-containing protein</fullName>
    </recommendedName>
</protein>
<accession>A0A420IN90</accession>
<dbReference type="Proteomes" id="UP000285326">
    <property type="component" value="Unassembled WGS sequence"/>
</dbReference>
<dbReference type="EMBL" id="MCBS01023022">
    <property type="protein sequence ID" value="RKF76028.1"/>
    <property type="molecule type" value="Genomic_DNA"/>
</dbReference>
<dbReference type="Gene3D" id="3.30.70.330">
    <property type="match status" value="1"/>
</dbReference>
<dbReference type="InterPro" id="IPR035979">
    <property type="entry name" value="RBD_domain_sf"/>
</dbReference>
<evidence type="ECO:0000313" key="3">
    <source>
        <dbReference type="Proteomes" id="UP000285326"/>
    </source>
</evidence>
<dbReference type="GO" id="GO:0003676">
    <property type="term" value="F:nucleic acid binding"/>
    <property type="evidence" value="ECO:0007669"/>
    <property type="project" value="InterPro"/>
</dbReference>
<sequence>MMSDAPSFDQRDSSSICQRNETYDKFPGKTFSQHSAFLKNKSYDVLDSSLTQMPLSSGLQRESLQILDDPSSFNSSLTQMSDEATLMATNIPNTVPTCLPDISNKASRRKSTQVGNLNPAAPNFMGAKQSLPYSSLRANMESCQGFSSNETGSYNLYHYKGDLAKENESIFQYPLYLPYSVEKIGLDLQLQSTYDSQNPSCLIEEFKVEPPVLYSYGAITPTISPCSAEPFFSPLDDYHGSMRKFNDLGILYSSCPDLNISKQYITNTDCLAHNYLFETPQLQLPSKIVHVSPHKNLDVRSEKLPDNNYGRTDADKIYSENINFTTSASNVNNRENTMNFNEPQNQSPKSKSSEDKKENSPTPTKANVGTTIVQESVWSKPLRKKVLKLPNTSKTTPCHKSDEYESFEISGGKVFHKSSSKTFPIFKNHLNSQEEFCSEKRSTATTPKVRSRRGKTISAIISSSTELRLEKDKTIPNHKAMSLISFDEDFDDDNDRMLPLPKMNFELHATAQKNKIKALTAPMNHKVPFGVQNDTQKFASSSPSPDLYSLIEMGSRRPSIDNILDSSPFFEYCRLAKEDDKIGVIKIKNIPYSINRAEILAFLGRNARIVSELKHEPIHIIMERITGKTVVCYVEFVSLNEALKIVNRFRQNYMDGRAPKLGTRYVQVELSSQESLMNDLFPKAKSVEWHGFVPKIIPPNPENLFNSGFKGFVSMEELFMLVKHVETPLRSPFMKDCPQRPFECIISTLLKYPWYMADYISIKNRNNLHEVTVRLLKILKNYIETQPEDAHFTPMLYKRVWRAALNCQGFSPSQKDDIVLIIDLPDEQAKEFGLPPFAASWKRLWTIGWYITHIREATIAENKIKQQNSSSVEKSAQKDDKKQQYDESELFGLLHKYIDYGDHSEFYNYSLAHVARAEWAGIEHVLRKIFSTW</sequence>
<dbReference type="InterPro" id="IPR012677">
    <property type="entry name" value="Nucleotide-bd_a/b_plait_sf"/>
</dbReference>
<evidence type="ECO:0008006" key="4">
    <source>
        <dbReference type="Google" id="ProtNLM"/>
    </source>
</evidence>
<gene>
    <name evidence="2" type="ORF">GcM1_230069</name>
</gene>
<comment type="caution">
    <text evidence="2">The sequence shown here is derived from an EMBL/GenBank/DDBJ whole genome shotgun (WGS) entry which is preliminary data.</text>
</comment>
<reference evidence="2 3" key="1">
    <citation type="journal article" date="2018" name="BMC Genomics">
        <title>Comparative genome analyses reveal sequence features reflecting distinct modes of host-adaptation between dicot and monocot powdery mildew.</title>
        <authorList>
            <person name="Wu Y."/>
            <person name="Ma X."/>
            <person name="Pan Z."/>
            <person name="Kale S.D."/>
            <person name="Song Y."/>
            <person name="King H."/>
            <person name="Zhang Q."/>
            <person name="Presley C."/>
            <person name="Deng X."/>
            <person name="Wei C.I."/>
            <person name="Xiao S."/>
        </authorList>
    </citation>
    <scope>NUCLEOTIDE SEQUENCE [LARGE SCALE GENOMIC DNA]</scope>
    <source>
        <strain evidence="2">UMSG1</strain>
    </source>
</reference>
<feature type="region of interest" description="Disordered" evidence="1">
    <location>
        <begin position="327"/>
        <end position="368"/>
    </location>
</feature>